<dbReference type="Proteomes" id="UP000317835">
    <property type="component" value="Chromosome"/>
</dbReference>
<dbReference type="Gene3D" id="2.30.40.10">
    <property type="entry name" value="Urease, subunit C, domain 1"/>
    <property type="match status" value="1"/>
</dbReference>
<dbReference type="PANTHER" id="PTHR43135">
    <property type="entry name" value="ALPHA-D-RIBOSE 1-METHYLPHOSPHONATE 5-TRIPHOSPHATE DIPHOSPHATASE"/>
    <property type="match status" value="1"/>
</dbReference>
<evidence type="ECO:0000313" key="3">
    <source>
        <dbReference type="EMBL" id="QDV34537.1"/>
    </source>
</evidence>
<keyword evidence="4" id="KW-1185">Reference proteome</keyword>
<feature type="signal peptide" evidence="1">
    <location>
        <begin position="1"/>
        <end position="23"/>
    </location>
</feature>
<dbReference type="InterPro" id="IPR006680">
    <property type="entry name" value="Amidohydro-rel"/>
</dbReference>
<dbReference type="PANTHER" id="PTHR43135:SF3">
    <property type="entry name" value="ALPHA-D-RIBOSE 1-METHYLPHOSPHONATE 5-TRIPHOSPHATE DIPHOSPHATASE"/>
    <property type="match status" value="1"/>
</dbReference>
<dbReference type="RefSeq" id="WP_145269496.1">
    <property type="nucleotide sequence ID" value="NZ_CP036426.1"/>
</dbReference>
<dbReference type="AlphaFoldDB" id="A0A518H124"/>
<reference evidence="3 4" key="1">
    <citation type="submission" date="2019-02" db="EMBL/GenBank/DDBJ databases">
        <title>Deep-cultivation of Planctomycetes and their phenomic and genomic characterization uncovers novel biology.</title>
        <authorList>
            <person name="Wiegand S."/>
            <person name="Jogler M."/>
            <person name="Boedeker C."/>
            <person name="Pinto D."/>
            <person name="Vollmers J."/>
            <person name="Rivas-Marin E."/>
            <person name="Kohn T."/>
            <person name="Peeters S.H."/>
            <person name="Heuer A."/>
            <person name="Rast P."/>
            <person name="Oberbeckmann S."/>
            <person name="Bunk B."/>
            <person name="Jeske O."/>
            <person name="Meyerdierks A."/>
            <person name="Storesund J.E."/>
            <person name="Kallscheuer N."/>
            <person name="Luecker S."/>
            <person name="Lage O.M."/>
            <person name="Pohl T."/>
            <person name="Merkel B.J."/>
            <person name="Hornburger P."/>
            <person name="Mueller R.-W."/>
            <person name="Bruemmer F."/>
            <person name="Labrenz M."/>
            <person name="Spormann A.M."/>
            <person name="Op den Camp H."/>
            <person name="Overmann J."/>
            <person name="Amann R."/>
            <person name="Jetten M.S.M."/>
            <person name="Mascher T."/>
            <person name="Medema M.H."/>
            <person name="Devos D.P."/>
            <person name="Kaster A.-K."/>
            <person name="Ovreas L."/>
            <person name="Rohde M."/>
            <person name="Galperin M.Y."/>
            <person name="Jogler C."/>
        </authorList>
    </citation>
    <scope>NUCLEOTIDE SEQUENCE [LARGE SCALE GENOMIC DNA]</scope>
    <source>
        <strain evidence="3 4">ElP</strain>
    </source>
</reference>
<dbReference type="InterPro" id="IPR011059">
    <property type="entry name" value="Metal-dep_hydrolase_composite"/>
</dbReference>
<sequence precursor="true">MTPTWIAPTAALLVLLSAPSSPAQDDARPAEGSETGRLAVLAGKVITCAGDPIVDGIVLVKDGKIEAVGPRAEIEIPEGYQVIDCGDKFLMPGLVEVHCHIGGSGDLNEMVYQTNPDLRVLDQVIPHNEALQVAVAGGVTTVCYIPGSGTNMGGFGAILKTGPGTLDDVLVRFPGVLKIAQWGNPERRDGTLGSGRMGMNWIIRDQLEEGRTYVEAWDKYESGETSERPETDLRLEYFKPLFRREIPVLVHTQGYQGIQATLEMLNDAMNLRFVIGHGTFEGYLISEEINKRGIPVIAGPRGFRYDPDDGQIHGIVAEYDDRGIEWLGVNTDSPVIPQEELFFQAAMAVRYGWDEEEAIRGITIEPARALMIENRVGSIEPGKDADLVICTGSIIDPRNYVTQVIIDGKVAYDIEKDRRRF</sequence>
<feature type="chain" id="PRO_5021699896" evidence="1">
    <location>
        <begin position="24"/>
        <end position="421"/>
    </location>
</feature>
<proteinExistence type="predicted"/>
<keyword evidence="1" id="KW-0732">Signal</keyword>
<evidence type="ECO:0000259" key="2">
    <source>
        <dbReference type="Pfam" id="PF01979"/>
    </source>
</evidence>
<organism evidence="3 4">
    <name type="scientific">Tautonia plasticadhaerens</name>
    <dbReference type="NCBI Taxonomy" id="2527974"/>
    <lineage>
        <taxon>Bacteria</taxon>
        <taxon>Pseudomonadati</taxon>
        <taxon>Planctomycetota</taxon>
        <taxon>Planctomycetia</taxon>
        <taxon>Isosphaerales</taxon>
        <taxon>Isosphaeraceae</taxon>
        <taxon>Tautonia</taxon>
    </lineage>
</organism>
<name>A0A518H124_9BACT</name>
<dbReference type="InterPro" id="IPR032466">
    <property type="entry name" value="Metal_Hydrolase"/>
</dbReference>
<dbReference type="KEGG" id="tpla:ElP_24270"/>
<dbReference type="SUPFAM" id="SSF51338">
    <property type="entry name" value="Composite domain of metallo-dependent hydrolases"/>
    <property type="match status" value="1"/>
</dbReference>
<accession>A0A518H124</accession>
<dbReference type="OrthoDB" id="9776455at2"/>
<dbReference type="EMBL" id="CP036426">
    <property type="protein sequence ID" value="QDV34537.1"/>
    <property type="molecule type" value="Genomic_DNA"/>
</dbReference>
<dbReference type="SUPFAM" id="SSF51556">
    <property type="entry name" value="Metallo-dependent hydrolases"/>
    <property type="match status" value="1"/>
</dbReference>
<gene>
    <name evidence="3" type="ORF">ElP_24270</name>
</gene>
<evidence type="ECO:0000313" key="4">
    <source>
        <dbReference type="Proteomes" id="UP000317835"/>
    </source>
</evidence>
<evidence type="ECO:0000256" key="1">
    <source>
        <dbReference type="SAM" id="SignalP"/>
    </source>
</evidence>
<dbReference type="GO" id="GO:0016810">
    <property type="term" value="F:hydrolase activity, acting on carbon-nitrogen (but not peptide) bonds"/>
    <property type="evidence" value="ECO:0007669"/>
    <property type="project" value="InterPro"/>
</dbReference>
<protein>
    <submittedName>
        <fullName evidence="3">Imidazolonepropionase</fullName>
    </submittedName>
</protein>
<dbReference type="Gene3D" id="3.20.20.140">
    <property type="entry name" value="Metal-dependent hydrolases"/>
    <property type="match status" value="1"/>
</dbReference>
<dbReference type="Pfam" id="PF01979">
    <property type="entry name" value="Amidohydro_1"/>
    <property type="match status" value="1"/>
</dbReference>
<dbReference type="InterPro" id="IPR051781">
    <property type="entry name" value="Metallo-dep_Hydrolase"/>
</dbReference>
<feature type="domain" description="Amidohydrolase-related" evidence="2">
    <location>
        <begin position="345"/>
        <end position="410"/>
    </location>
</feature>